<keyword evidence="3" id="KW-0408">Iron</keyword>
<reference evidence="6" key="1">
    <citation type="submission" date="2016-10" db="EMBL/GenBank/DDBJ databases">
        <authorList>
            <person name="Varghese N."/>
            <person name="Submissions S."/>
        </authorList>
    </citation>
    <scope>NUCLEOTIDE SEQUENCE [LARGE SCALE GENOMIC DNA]</scope>
    <source>
        <strain evidence="6">CGMCC 4.6825</strain>
    </source>
</reference>
<evidence type="ECO:0000256" key="3">
    <source>
        <dbReference type="ARBA" id="ARBA00023004"/>
    </source>
</evidence>
<sequence>MEHQLVKAIETALGWSGADELGKGFARGNIGDPELLSRVLTPNRLLDIAMRRSLYRPQFRLFQDGKEVHPGEYFTDTVSPRGQSIPMVNMQRLGGLLREGATLIVDQLNTFDPTMEAACRSLQWWSHERVQVNVYLTTNEASGFPLHWDDHDVVIVQLAGEKEWEVRNTSRPAPMYRDADPNTTPSEEGVWSGVMKPGDVMHIPRGFWHQATRNGSGAGYSLHATFGFTKRTGASYLAWLADWCRQREIFRYDLDRTPGADTTELQEAAAQFVRETSPADYLAAYEQQPFTTRDVPFVEIFGPLEGVVCTTHFRPEIELKGSVVCVTAAGRKILFAEEALPALRLLLSGGPADLQAVETAVGFEVSEVAETLVKEGLCAPLIPELSSGFTGLVTSPLS</sequence>
<dbReference type="Pfam" id="PF08007">
    <property type="entry name" value="JmjC_2"/>
    <property type="match status" value="1"/>
</dbReference>
<feature type="domain" description="JmjC" evidence="4">
    <location>
        <begin position="101"/>
        <end position="245"/>
    </location>
</feature>
<name>A0A1H9WYE0_9ACTN</name>
<accession>A0A1H9WYE0</accession>
<dbReference type="Gene3D" id="2.60.120.650">
    <property type="entry name" value="Cupin"/>
    <property type="match status" value="1"/>
</dbReference>
<evidence type="ECO:0000313" key="6">
    <source>
        <dbReference type="Proteomes" id="UP000182841"/>
    </source>
</evidence>
<evidence type="ECO:0000256" key="1">
    <source>
        <dbReference type="ARBA" id="ARBA00001954"/>
    </source>
</evidence>
<dbReference type="Proteomes" id="UP000182841">
    <property type="component" value="Unassembled WGS sequence"/>
</dbReference>
<keyword evidence="2" id="KW-0479">Metal-binding</keyword>
<dbReference type="SUPFAM" id="SSF51197">
    <property type="entry name" value="Clavaminate synthase-like"/>
    <property type="match status" value="1"/>
</dbReference>
<dbReference type="PROSITE" id="PS51184">
    <property type="entry name" value="JMJC"/>
    <property type="match status" value="1"/>
</dbReference>
<dbReference type="PANTHER" id="PTHR13096:SF8">
    <property type="entry name" value="RIBOSOMAL OXYGENASE 1"/>
    <property type="match status" value="1"/>
</dbReference>
<proteinExistence type="predicted"/>
<gene>
    <name evidence="5" type="ORF">SAMN05421870_1259</name>
</gene>
<dbReference type="AlphaFoldDB" id="A0A1H9WYE0"/>
<evidence type="ECO:0000313" key="5">
    <source>
        <dbReference type="EMBL" id="SES38687.1"/>
    </source>
</evidence>
<dbReference type="RefSeq" id="WP_075003658.1">
    <property type="nucleotide sequence ID" value="NZ_FOGO01000025.1"/>
</dbReference>
<dbReference type="InterPro" id="IPR039994">
    <property type="entry name" value="NO66-like"/>
</dbReference>
<protein>
    <submittedName>
        <fullName evidence="5">Cupin superfamily protein</fullName>
    </submittedName>
</protein>
<dbReference type="PANTHER" id="PTHR13096">
    <property type="entry name" value="MINA53 MYC INDUCED NUCLEAR ANTIGEN"/>
    <property type="match status" value="1"/>
</dbReference>
<comment type="cofactor">
    <cofactor evidence="1">
        <name>Fe(2+)</name>
        <dbReference type="ChEBI" id="CHEBI:29033"/>
    </cofactor>
</comment>
<dbReference type="GO" id="GO:0046872">
    <property type="term" value="F:metal ion binding"/>
    <property type="evidence" value="ECO:0007669"/>
    <property type="project" value="UniProtKB-KW"/>
</dbReference>
<dbReference type="InterPro" id="IPR003347">
    <property type="entry name" value="JmjC_dom"/>
</dbReference>
<evidence type="ECO:0000256" key="2">
    <source>
        <dbReference type="ARBA" id="ARBA00022723"/>
    </source>
</evidence>
<dbReference type="EMBL" id="FOGO01000025">
    <property type="protein sequence ID" value="SES38687.1"/>
    <property type="molecule type" value="Genomic_DNA"/>
</dbReference>
<organism evidence="5 6">
    <name type="scientific">Streptomyces qinglanensis</name>
    <dbReference type="NCBI Taxonomy" id="943816"/>
    <lineage>
        <taxon>Bacteria</taxon>
        <taxon>Bacillati</taxon>
        <taxon>Actinomycetota</taxon>
        <taxon>Actinomycetes</taxon>
        <taxon>Kitasatosporales</taxon>
        <taxon>Streptomycetaceae</taxon>
        <taxon>Streptomyces</taxon>
    </lineage>
</organism>
<dbReference type="OrthoDB" id="9764016at2"/>
<keyword evidence="6" id="KW-1185">Reference proteome</keyword>
<evidence type="ECO:0000259" key="4">
    <source>
        <dbReference type="PROSITE" id="PS51184"/>
    </source>
</evidence>